<comment type="caution">
    <text evidence="1">The sequence shown here is derived from an EMBL/GenBank/DDBJ whole genome shotgun (WGS) entry which is preliminary data.</text>
</comment>
<dbReference type="AlphaFoldDB" id="A0A5B7EK08"/>
<evidence type="ECO:0000313" key="2">
    <source>
        <dbReference type="Proteomes" id="UP000324222"/>
    </source>
</evidence>
<gene>
    <name evidence="1" type="ORF">E2C01_028263</name>
</gene>
<proteinExistence type="predicted"/>
<organism evidence="1 2">
    <name type="scientific">Portunus trituberculatus</name>
    <name type="common">Swimming crab</name>
    <name type="synonym">Neptunus trituberculatus</name>
    <dbReference type="NCBI Taxonomy" id="210409"/>
    <lineage>
        <taxon>Eukaryota</taxon>
        <taxon>Metazoa</taxon>
        <taxon>Ecdysozoa</taxon>
        <taxon>Arthropoda</taxon>
        <taxon>Crustacea</taxon>
        <taxon>Multicrustacea</taxon>
        <taxon>Malacostraca</taxon>
        <taxon>Eumalacostraca</taxon>
        <taxon>Eucarida</taxon>
        <taxon>Decapoda</taxon>
        <taxon>Pleocyemata</taxon>
        <taxon>Brachyura</taxon>
        <taxon>Eubrachyura</taxon>
        <taxon>Portunoidea</taxon>
        <taxon>Portunidae</taxon>
        <taxon>Portuninae</taxon>
        <taxon>Portunus</taxon>
    </lineage>
</organism>
<reference evidence="1 2" key="1">
    <citation type="submission" date="2019-05" db="EMBL/GenBank/DDBJ databases">
        <title>Another draft genome of Portunus trituberculatus and its Hox gene families provides insights of decapod evolution.</title>
        <authorList>
            <person name="Jeong J.-H."/>
            <person name="Song I."/>
            <person name="Kim S."/>
            <person name="Choi T."/>
            <person name="Kim D."/>
            <person name="Ryu S."/>
            <person name="Kim W."/>
        </authorList>
    </citation>
    <scope>NUCLEOTIDE SEQUENCE [LARGE SCALE GENOMIC DNA]</scope>
    <source>
        <tissue evidence="1">Muscle</tissue>
    </source>
</reference>
<dbReference type="Proteomes" id="UP000324222">
    <property type="component" value="Unassembled WGS sequence"/>
</dbReference>
<evidence type="ECO:0000313" key="1">
    <source>
        <dbReference type="EMBL" id="MPC34860.1"/>
    </source>
</evidence>
<dbReference type="EMBL" id="VSRR010003147">
    <property type="protein sequence ID" value="MPC34860.1"/>
    <property type="molecule type" value="Genomic_DNA"/>
</dbReference>
<sequence length="199" mass="22702">MFPFLKRLGLGSDPPLTIPEGTVHDLLCQAGHSLASLRSGFPFLPGLGLGSCPPPAIPKVYHRDLGACHIASGYRCLSNSYRQRMFFHLRQNILRKIQSEGLQVQYQTNRDVELQARMIAAIAFVLLANVENAFESLQDTALNELEPIFNHFEDTYIGRPRRRNGRCNPMFPHSMWNMLAEWKKTFRERTTTSRDGIEK</sequence>
<keyword evidence="2" id="KW-1185">Reference proteome</keyword>
<name>A0A5B7EK08_PORTR</name>
<protein>
    <submittedName>
        <fullName evidence="1">Uncharacterized protein</fullName>
    </submittedName>
</protein>
<accession>A0A5B7EK08</accession>